<feature type="chain" id="PRO_5043009571" description="WSC domain-containing protein" evidence="3">
    <location>
        <begin position="19"/>
        <end position="427"/>
    </location>
</feature>
<feature type="signal peptide" evidence="3">
    <location>
        <begin position="1"/>
        <end position="18"/>
    </location>
</feature>
<feature type="transmembrane region" description="Helical" evidence="2">
    <location>
        <begin position="247"/>
        <end position="270"/>
    </location>
</feature>
<dbReference type="PROSITE" id="PS51212">
    <property type="entry name" value="WSC"/>
    <property type="match status" value="1"/>
</dbReference>
<dbReference type="PANTHER" id="PTHR16861:SF4">
    <property type="entry name" value="SH3 DOMAIN PROTEIN (AFU_ORTHOLOGUE AFUA_1G13610)"/>
    <property type="match status" value="1"/>
</dbReference>
<keyword evidence="3" id="KW-0732">Signal</keyword>
<evidence type="ECO:0000259" key="4">
    <source>
        <dbReference type="PROSITE" id="PS51212"/>
    </source>
</evidence>
<evidence type="ECO:0000256" key="2">
    <source>
        <dbReference type="SAM" id="Phobius"/>
    </source>
</evidence>
<dbReference type="EMBL" id="JAVRRL010000002">
    <property type="protein sequence ID" value="KAK5118365.1"/>
    <property type="molecule type" value="Genomic_DNA"/>
</dbReference>
<keyword evidence="2" id="KW-0812">Transmembrane</keyword>
<gene>
    <name evidence="5" type="ORF">LTR62_002879</name>
</gene>
<feature type="compositionally biased region" description="Low complexity" evidence="1">
    <location>
        <begin position="153"/>
        <end position="165"/>
    </location>
</feature>
<name>A0AAN7TX27_9PEZI</name>
<reference evidence="5" key="1">
    <citation type="submission" date="2023-08" db="EMBL/GenBank/DDBJ databases">
        <title>Black Yeasts Isolated from many extreme environments.</title>
        <authorList>
            <person name="Coleine C."/>
            <person name="Stajich J.E."/>
            <person name="Selbmann L."/>
        </authorList>
    </citation>
    <scope>NUCLEOTIDE SEQUENCE</scope>
    <source>
        <strain evidence="5">CCFEE 5401</strain>
    </source>
</reference>
<dbReference type="InterPro" id="IPR002889">
    <property type="entry name" value="WSC_carb-bd"/>
</dbReference>
<feature type="region of interest" description="Disordered" evidence="1">
    <location>
        <begin position="276"/>
        <end position="302"/>
    </location>
</feature>
<dbReference type="Proteomes" id="UP001310890">
    <property type="component" value="Unassembled WGS sequence"/>
</dbReference>
<evidence type="ECO:0000256" key="1">
    <source>
        <dbReference type="SAM" id="MobiDB-lite"/>
    </source>
</evidence>
<accession>A0AAN7TX27</accession>
<feature type="domain" description="WSC" evidence="4">
    <location>
        <begin position="17"/>
        <end position="103"/>
    </location>
</feature>
<feature type="compositionally biased region" description="Low complexity" evidence="1">
    <location>
        <begin position="114"/>
        <end position="138"/>
    </location>
</feature>
<feature type="region of interest" description="Disordered" evidence="1">
    <location>
        <begin position="109"/>
        <end position="174"/>
    </location>
</feature>
<proteinExistence type="predicted"/>
<evidence type="ECO:0000256" key="3">
    <source>
        <dbReference type="SAM" id="SignalP"/>
    </source>
</evidence>
<dbReference type="PANTHER" id="PTHR16861">
    <property type="entry name" value="GLYCOPROTEIN 38"/>
    <property type="match status" value="1"/>
</dbReference>
<comment type="caution">
    <text evidence="5">The sequence shown here is derived from an EMBL/GenBank/DDBJ whole genome shotgun (WGS) entry which is preliminary data.</text>
</comment>
<organism evidence="5 6">
    <name type="scientific">Meristemomyces frigidus</name>
    <dbReference type="NCBI Taxonomy" id="1508187"/>
    <lineage>
        <taxon>Eukaryota</taxon>
        <taxon>Fungi</taxon>
        <taxon>Dikarya</taxon>
        <taxon>Ascomycota</taxon>
        <taxon>Pezizomycotina</taxon>
        <taxon>Dothideomycetes</taxon>
        <taxon>Dothideomycetidae</taxon>
        <taxon>Mycosphaerellales</taxon>
        <taxon>Teratosphaeriaceae</taxon>
        <taxon>Meristemomyces</taxon>
    </lineage>
</organism>
<evidence type="ECO:0000313" key="5">
    <source>
        <dbReference type="EMBL" id="KAK5118365.1"/>
    </source>
</evidence>
<sequence>MVSKAATAVALYAATAQALQMYCSSQNTAVNYNAVNNIYNSNGACLAQCQGYAFAVVQYTDCWCSNFIPSNQQDLGSCSANCPGYPDDQCGNAQSGLFGYLQANGSPSGTIGASSSQASSTVTPSSSSTSSLPSSSDPSPQPPSISQPPTSYPPSSTTPSTTPTTSFPPPSSTTISLNVVPIAATSMSPSSQPTSAYTPSPVTSVETVMISGAIVTQTVTSTPSVAVSSKAADSQQPLQRKQLSGGAIAGVVIGTLVGVAALLIAGFLLWRRKKQNDDSSADGEGAGPRTGPVNPRRNVSVLSKTGLLSRNRVISMTEREADEQDANHGIRTGNNSVRHSMLLGSGAAAEGISPVSPLGSAHDQARYGPQRVYDQRLNPSALFANTAANGSRVSIQDNADYSRPLGIANPDLVRNSMDSRLSRAGRS</sequence>
<dbReference type="SMART" id="SM00321">
    <property type="entry name" value="WSC"/>
    <property type="match status" value="1"/>
</dbReference>
<feature type="compositionally biased region" description="Pro residues" evidence="1">
    <location>
        <begin position="139"/>
        <end position="152"/>
    </location>
</feature>
<keyword evidence="2" id="KW-1133">Transmembrane helix</keyword>
<evidence type="ECO:0000313" key="6">
    <source>
        <dbReference type="Proteomes" id="UP001310890"/>
    </source>
</evidence>
<dbReference type="Pfam" id="PF01822">
    <property type="entry name" value="WSC"/>
    <property type="match status" value="1"/>
</dbReference>
<protein>
    <recommendedName>
        <fullName evidence="4">WSC domain-containing protein</fullName>
    </recommendedName>
</protein>
<keyword evidence="2" id="KW-0472">Membrane</keyword>
<dbReference type="AlphaFoldDB" id="A0AAN7TX27"/>
<dbReference type="CDD" id="cd12841">
    <property type="entry name" value="TM_EphA1"/>
    <property type="match status" value="1"/>
</dbReference>